<dbReference type="InterPro" id="IPR036515">
    <property type="entry name" value="Transposase_17_sf"/>
</dbReference>
<evidence type="ECO:0000313" key="1">
    <source>
        <dbReference type="EMBL" id="VAX29100.1"/>
    </source>
</evidence>
<dbReference type="InterPro" id="IPR010921">
    <property type="entry name" value="Trp_repressor/repl_initiator"/>
</dbReference>
<dbReference type="PANTHER" id="PTHR34322:SF2">
    <property type="entry name" value="TRANSPOSASE IS200-LIKE DOMAIN-CONTAINING PROTEIN"/>
    <property type="match status" value="1"/>
</dbReference>
<protein>
    <recommendedName>
        <fullName evidence="2">Chromosomal replication initiator DnaA C-terminal domain-containing protein</fullName>
    </recommendedName>
</protein>
<evidence type="ECO:0008006" key="2">
    <source>
        <dbReference type="Google" id="ProtNLM"/>
    </source>
</evidence>
<dbReference type="GO" id="GO:0004803">
    <property type="term" value="F:transposase activity"/>
    <property type="evidence" value="ECO:0007669"/>
    <property type="project" value="InterPro"/>
</dbReference>
<dbReference type="Gene3D" id="3.30.70.1290">
    <property type="entry name" value="Transposase IS200-like"/>
    <property type="match status" value="1"/>
</dbReference>
<dbReference type="EMBL" id="UOGI01000041">
    <property type="protein sequence ID" value="VAX29100.1"/>
    <property type="molecule type" value="Genomic_DNA"/>
</dbReference>
<proteinExistence type="predicted"/>
<gene>
    <name evidence="1" type="ORF">MNBD_NITROSPIRAE03-1190</name>
</gene>
<sequence length="211" mass="24261">YKAIVVDADEYAGELSRYIHLNPVRAGMVERPEEYRWSSYQYYIGLGKKPRWLETDFVLQYFGKRIITVQKRYRKFVNAFVDKEYGSPLEETVASSILGGIDFVDEIKDKYLDGKKVDRNLPALAELSTGPTIEEISNEVKVVLQENAALSRKASIYLCHRYSGKTLKEIGTYFGIGESAVSQASHRFKLTSDNDRKLRKKINYISKRLNP</sequence>
<dbReference type="PANTHER" id="PTHR34322">
    <property type="entry name" value="TRANSPOSASE, Y1_TNP DOMAIN-CONTAINING"/>
    <property type="match status" value="1"/>
</dbReference>
<reference evidence="1" key="1">
    <citation type="submission" date="2018-06" db="EMBL/GenBank/DDBJ databases">
        <authorList>
            <person name="Zhirakovskaya E."/>
        </authorList>
    </citation>
    <scope>NUCLEOTIDE SEQUENCE</scope>
</reference>
<organism evidence="1">
    <name type="scientific">hydrothermal vent metagenome</name>
    <dbReference type="NCBI Taxonomy" id="652676"/>
    <lineage>
        <taxon>unclassified sequences</taxon>
        <taxon>metagenomes</taxon>
        <taxon>ecological metagenomes</taxon>
    </lineage>
</organism>
<feature type="non-terminal residue" evidence="1">
    <location>
        <position position="1"/>
    </location>
</feature>
<dbReference type="AlphaFoldDB" id="A0A3B1D283"/>
<dbReference type="SUPFAM" id="SSF48295">
    <property type="entry name" value="TrpR-like"/>
    <property type="match status" value="1"/>
</dbReference>
<dbReference type="Gene3D" id="1.10.1750.10">
    <property type="match status" value="1"/>
</dbReference>
<name>A0A3B1D283_9ZZZZ</name>
<dbReference type="GO" id="GO:0006313">
    <property type="term" value="P:DNA transposition"/>
    <property type="evidence" value="ECO:0007669"/>
    <property type="project" value="InterPro"/>
</dbReference>
<dbReference type="GO" id="GO:0043565">
    <property type="term" value="F:sequence-specific DNA binding"/>
    <property type="evidence" value="ECO:0007669"/>
    <property type="project" value="InterPro"/>
</dbReference>
<accession>A0A3B1D283</accession>